<accession>A0A9X2LB29</accession>
<dbReference type="RefSeq" id="WP_256619186.1">
    <property type="nucleotide sequence ID" value="NZ_JANIBC010000004.1"/>
</dbReference>
<evidence type="ECO:0000313" key="2">
    <source>
        <dbReference type="EMBL" id="MCQ8185317.1"/>
    </source>
</evidence>
<comment type="caution">
    <text evidence="2">The sequence shown here is derived from an EMBL/GenBank/DDBJ whole genome shotgun (WGS) entry which is preliminary data.</text>
</comment>
<name>A0A9X2LB29_9PROT</name>
<dbReference type="Proteomes" id="UP001142610">
    <property type="component" value="Unassembled WGS sequence"/>
</dbReference>
<gene>
    <name evidence="2" type="ORF">NOG11_07920</name>
</gene>
<dbReference type="AlphaFoldDB" id="A0A9X2LB29"/>
<reference evidence="2" key="1">
    <citation type="submission" date="2022-07" db="EMBL/GenBank/DDBJ databases">
        <title>Parvularcula maris sp. nov., an algicidal bacterium isolated from seawater.</title>
        <authorList>
            <person name="Li F."/>
        </authorList>
    </citation>
    <scope>NUCLEOTIDE SEQUENCE</scope>
    <source>
        <strain evidence="2">BGMRC 0090</strain>
    </source>
</reference>
<protein>
    <submittedName>
        <fullName evidence="2">Uncharacterized protein</fullName>
    </submittedName>
</protein>
<evidence type="ECO:0000256" key="1">
    <source>
        <dbReference type="SAM" id="MobiDB-lite"/>
    </source>
</evidence>
<sequence>MNPFDLYIEQLDRLGAAIGQSCDLARRSLRSAPPLESVSLKTEGDLAETPDFTAGAAEPGTRLDDQAAHAIAAHLEAQSETTALPEMDLPKKPTGLELND</sequence>
<feature type="region of interest" description="Disordered" evidence="1">
    <location>
        <begin position="30"/>
        <end position="59"/>
    </location>
</feature>
<proteinExistence type="predicted"/>
<feature type="region of interest" description="Disordered" evidence="1">
    <location>
        <begin position="76"/>
        <end position="100"/>
    </location>
</feature>
<evidence type="ECO:0000313" key="3">
    <source>
        <dbReference type="Proteomes" id="UP001142610"/>
    </source>
</evidence>
<keyword evidence="3" id="KW-1185">Reference proteome</keyword>
<organism evidence="2 3">
    <name type="scientific">Parvularcula maris</name>
    <dbReference type="NCBI Taxonomy" id="2965077"/>
    <lineage>
        <taxon>Bacteria</taxon>
        <taxon>Pseudomonadati</taxon>
        <taxon>Pseudomonadota</taxon>
        <taxon>Alphaproteobacteria</taxon>
        <taxon>Parvularculales</taxon>
        <taxon>Parvularculaceae</taxon>
        <taxon>Parvularcula</taxon>
    </lineage>
</organism>
<dbReference type="EMBL" id="JANIBC010000004">
    <property type="protein sequence ID" value="MCQ8185317.1"/>
    <property type="molecule type" value="Genomic_DNA"/>
</dbReference>